<accession>A0A8J7KBA9</accession>
<protein>
    <submittedName>
        <fullName evidence="1">Uncharacterized protein</fullName>
    </submittedName>
</protein>
<reference evidence="1" key="1">
    <citation type="submission" date="2020-10" db="EMBL/GenBank/DDBJ databases">
        <authorList>
            <person name="Lu T."/>
            <person name="Wang Q."/>
            <person name="Han X."/>
        </authorList>
    </citation>
    <scope>NUCLEOTIDE SEQUENCE</scope>
    <source>
        <strain evidence="1">WQ 117</strain>
    </source>
</reference>
<dbReference type="AlphaFoldDB" id="A0A8J7KBA9"/>
<gene>
    <name evidence="1" type="ORF">IM532_13295</name>
</gene>
<evidence type="ECO:0000313" key="1">
    <source>
        <dbReference type="EMBL" id="MBF0598405.1"/>
    </source>
</evidence>
<sequence>MNELDLDFSGGPNSWFDFWHTHVDWDGEGNKNFKIRLNYLQELLKLYENIKKELNLYPNNYQIWIVIDEKDSSEDAVYIHTKNPNNENFPLKIDNTKIWKTDNEDLSNFILQTGLEIIEVEYYDGKGFYLFDKNIGESIIN</sequence>
<organism evidence="1 2">
    <name type="scientific">Faecalibacter rhinopitheci</name>
    <dbReference type="NCBI Taxonomy" id="2779678"/>
    <lineage>
        <taxon>Bacteria</taxon>
        <taxon>Pseudomonadati</taxon>
        <taxon>Bacteroidota</taxon>
        <taxon>Flavobacteriia</taxon>
        <taxon>Flavobacteriales</taxon>
        <taxon>Weeksellaceae</taxon>
        <taxon>Faecalibacter</taxon>
    </lineage>
</organism>
<dbReference type="RefSeq" id="WP_194183989.1">
    <property type="nucleotide sequence ID" value="NZ_JADGIK010000019.1"/>
</dbReference>
<proteinExistence type="predicted"/>
<dbReference type="Proteomes" id="UP000608754">
    <property type="component" value="Unassembled WGS sequence"/>
</dbReference>
<evidence type="ECO:0000313" key="2">
    <source>
        <dbReference type="Proteomes" id="UP000608754"/>
    </source>
</evidence>
<comment type="caution">
    <text evidence="1">The sequence shown here is derived from an EMBL/GenBank/DDBJ whole genome shotgun (WGS) entry which is preliminary data.</text>
</comment>
<dbReference type="EMBL" id="JADGIK010000019">
    <property type="protein sequence ID" value="MBF0598405.1"/>
    <property type="molecule type" value="Genomic_DNA"/>
</dbReference>
<name>A0A8J7KBA9_9FLAO</name>
<keyword evidence="2" id="KW-1185">Reference proteome</keyword>